<dbReference type="EMBL" id="PRLL01000005">
    <property type="protein sequence ID" value="RYC73687.1"/>
    <property type="molecule type" value="Genomic_DNA"/>
</dbReference>
<dbReference type="Pfam" id="PF00482">
    <property type="entry name" value="T2SSF"/>
    <property type="match status" value="2"/>
</dbReference>
<reference evidence="9 10" key="1">
    <citation type="journal article" date="2018" name="bioRxiv">
        <title>Evidence of independent acquisition and adaption of ultra-small bacteria to human hosts across the highly diverse yet reduced genomes of the phylum Saccharibacteria.</title>
        <authorList>
            <person name="McLean J.S."/>
            <person name="Bor B."/>
            <person name="To T.T."/>
            <person name="Liu Q."/>
            <person name="Kearns K.A."/>
            <person name="Solden L.M."/>
            <person name="Wrighton K.C."/>
            <person name="He X."/>
            <person name="Shi W."/>
        </authorList>
    </citation>
    <scope>NUCLEOTIDE SEQUENCE [LARGE SCALE GENOMIC DNA]</scope>
    <source>
        <strain evidence="9 10">TM7_KMM_G3_1_HOT_351</strain>
    </source>
</reference>
<feature type="transmembrane region" description="Helical" evidence="7">
    <location>
        <begin position="374"/>
        <end position="398"/>
    </location>
</feature>
<proteinExistence type="inferred from homology"/>
<keyword evidence="3" id="KW-1003">Cell membrane</keyword>
<evidence type="ECO:0000256" key="1">
    <source>
        <dbReference type="ARBA" id="ARBA00004651"/>
    </source>
</evidence>
<feature type="transmembrane region" description="Helical" evidence="7">
    <location>
        <begin position="210"/>
        <end position="237"/>
    </location>
</feature>
<keyword evidence="4 7" id="KW-0812">Transmembrane</keyword>
<reference evidence="9 10" key="2">
    <citation type="journal article" date="2020" name="Cell Rep.">
        <title>Acquisition and Adaptation of Ultra-small Parasitic Reduced Genome Bacteria to Mammalian Hosts.</title>
        <authorList>
            <person name="McLean J.S."/>
            <person name="Bor B."/>
            <person name="Kerns K.A."/>
            <person name="Liu Q."/>
            <person name="To T.T."/>
            <person name="Solden L."/>
            <person name="Hendrickson E.L."/>
            <person name="Wrighton K."/>
            <person name="Shi W."/>
            <person name="He X."/>
        </authorList>
    </citation>
    <scope>NUCLEOTIDE SEQUENCE [LARGE SCALE GENOMIC DNA]</scope>
    <source>
        <strain evidence="9 10">TM7_KMM_G3_1_HOT_351</strain>
    </source>
</reference>
<feature type="transmembrane region" description="Helical" evidence="7">
    <location>
        <begin position="168"/>
        <end position="190"/>
    </location>
</feature>
<feature type="domain" description="Type II secretion system protein GspF" evidence="8">
    <location>
        <begin position="271"/>
        <end position="393"/>
    </location>
</feature>
<evidence type="ECO:0000256" key="6">
    <source>
        <dbReference type="ARBA" id="ARBA00023136"/>
    </source>
</evidence>
<keyword evidence="5 7" id="KW-1133">Transmembrane helix</keyword>
<name>A0ABY0FK31_9BACT</name>
<organism evidence="9 10">
    <name type="scientific">Candidatus Nanosyncoccus nanoralicus</name>
    <dbReference type="NCBI Taxonomy" id="2171996"/>
    <lineage>
        <taxon>Bacteria</taxon>
        <taxon>Candidatus Saccharimonadota</taxon>
        <taxon>Candidatus Nanosyncoccalia</taxon>
        <taxon>Candidatus Nanosyncoccales</taxon>
        <taxon>Candidatus Nanosyncoccaceae</taxon>
        <taxon>Candidatus Nanosyncoccus</taxon>
    </lineage>
</organism>
<protein>
    <submittedName>
        <fullName evidence="9">Type II secretion system protein F</fullName>
    </submittedName>
</protein>
<evidence type="ECO:0000256" key="4">
    <source>
        <dbReference type="ARBA" id="ARBA00022692"/>
    </source>
</evidence>
<comment type="caution">
    <text evidence="9">The sequence shown here is derived from an EMBL/GenBank/DDBJ whole genome shotgun (WGS) entry which is preliminary data.</text>
</comment>
<comment type="similarity">
    <text evidence="2">Belongs to the GSP F family.</text>
</comment>
<dbReference type="InterPro" id="IPR003004">
    <property type="entry name" value="GspF/PilC"/>
</dbReference>
<evidence type="ECO:0000256" key="5">
    <source>
        <dbReference type="ARBA" id="ARBA00022989"/>
    </source>
</evidence>
<dbReference type="PANTHER" id="PTHR30012">
    <property type="entry name" value="GENERAL SECRETION PATHWAY PROTEIN"/>
    <property type="match status" value="1"/>
</dbReference>
<dbReference type="PRINTS" id="PR00812">
    <property type="entry name" value="BCTERIALGSPF"/>
</dbReference>
<evidence type="ECO:0000313" key="10">
    <source>
        <dbReference type="Proteomes" id="UP001191004"/>
    </source>
</evidence>
<evidence type="ECO:0000256" key="3">
    <source>
        <dbReference type="ARBA" id="ARBA00022475"/>
    </source>
</evidence>
<evidence type="ECO:0000313" key="9">
    <source>
        <dbReference type="EMBL" id="RYC73687.1"/>
    </source>
</evidence>
<feature type="domain" description="Type II secretion system protein GspF" evidence="8">
    <location>
        <begin position="68"/>
        <end position="191"/>
    </location>
</feature>
<dbReference type="InterPro" id="IPR018076">
    <property type="entry name" value="T2SS_GspF_dom"/>
</dbReference>
<evidence type="ECO:0000256" key="7">
    <source>
        <dbReference type="SAM" id="Phobius"/>
    </source>
</evidence>
<accession>A0ABY0FK31</accession>
<comment type="subcellular location">
    <subcellularLocation>
        <location evidence="1">Cell membrane</location>
        <topology evidence="1">Multi-pass membrane protein</topology>
    </subcellularLocation>
</comment>
<dbReference type="PANTHER" id="PTHR30012:SF0">
    <property type="entry name" value="TYPE II SECRETION SYSTEM PROTEIN F-RELATED"/>
    <property type="match status" value="1"/>
</dbReference>
<dbReference type="RefSeq" id="WP_129604447.1">
    <property type="nucleotide sequence ID" value="NZ_PRLL01000005.1"/>
</dbReference>
<dbReference type="Proteomes" id="UP001191004">
    <property type="component" value="Unassembled WGS sequence"/>
</dbReference>
<evidence type="ECO:0000259" key="8">
    <source>
        <dbReference type="Pfam" id="PF00482"/>
    </source>
</evidence>
<sequence>MKRFIYKARDSKTGEMTKGVIQAENERTAGKLLIEQGMTPDRIDEDMSGVGLFQRFKNKITMKDRIVFTRQFATLIGAGLPLSNSLRTVIEQTESKPMQKVVESILVDVEAGKTLTQACEKYPDVFNKVYIALLRAGEASGSLDSSLKRLAEQQEKDNAMISKIRGALVYPAIILMVIIAVLVFMVLMIVPQVQSLYKDIGKPLPWATGALVSLANFLVASWWLVTILLGVAIYFLFQFRKTTTGIEWAALAKLNVPIFKTMFWRLYNSRFARTASNLMSAGVSIQDTLQISAEAMNNVVLEKEIKEVSEKVKQGKTLSSSLKNLSYILPLVPQMASIGEESGKIDEMLAKAAQVYEDELEEQIRTISTLIEPVLMVIMAVMVGFIIVAVLFPIYAIVNDVQGSL</sequence>
<gene>
    <name evidence="9" type="primary">epsF</name>
    <name evidence="9" type="ORF">G3KMM_00253</name>
</gene>
<keyword evidence="6 7" id="KW-0472">Membrane</keyword>
<dbReference type="Gene3D" id="1.20.81.30">
    <property type="entry name" value="Type II secretion system (T2SS), domain F"/>
    <property type="match status" value="2"/>
</dbReference>
<keyword evidence="10" id="KW-1185">Reference proteome</keyword>
<dbReference type="InterPro" id="IPR042094">
    <property type="entry name" value="T2SS_GspF_sf"/>
</dbReference>
<evidence type="ECO:0000256" key="2">
    <source>
        <dbReference type="ARBA" id="ARBA00005745"/>
    </source>
</evidence>